<dbReference type="GO" id="GO:0015979">
    <property type="term" value="P:photosynthesis"/>
    <property type="evidence" value="ECO:0007669"/>
    <property type="project" value="UniProtKB-KW"/>
</dbReference>
<dbReference type="AlphaFoldDB" id="A0A098S8W9"/>
<dbReference type="NCBIfam" id="TIGR04183">
    <property type="entry name" value="Por_Secre_tail"/>
    <property type="match status" value="1"/>
</dbReference>
<evidence type="ECO:0000313" key="5">
    <source>
        <dbReference type="EMBL" id="KGE87532.1"/>
    </source>
</evidence>
<keyword evidence="2" id="KW-0604">Photosystem II</keyword>
<dbReference type="InterPro" id="IPR026444">
    <property type="entry name" value="Secre_tail"/>
</dbReference>
<evidence type="ECO:0000259" key="3">
    <source>
        <dbReference type="Pfam" id="PF14870"/>
    </source>
</evidence>
<evidence type="ECO:0000256" key="1">
    <source>
        <dbReference type="ARBA" id="ARBA00022531"/>
    </source>
</evidence>
<comment type="caution">
    <text evidence="5">The sequence shown here is derived from an EMBL/GenBank/DDBJ whole genome shotgun (WGS) entry which is preliminary data.</text>
</comment>
<feature type="domain" description="Photosynthesis system II assembly factor Ycf48/Hcf136-like" evidence="3">
    <location>
        <begin position="161"/>
        <end position="282"/>
    </location>
</feature>
<accession>A0A098S8W9</accession>
<dbReference type="Gene3D" id="2.130.10.10">
    <property type="entry name" value="YVTN repeat-like/Quinoprotein amine dehydrogenase"/>
    <property type="match status" value="4"/>
</dbReference>
<gene>
    <name evidence="5" type="ORF">IX84_15105</name>
</gene>
<dbReference type="Proteomes" id="UP000029736">
    <property type="component" value="Unassembled WGS sequence"/>
</dbReference>
<evidence type="ECO:0000313" key="6">
    <source>
        <dbReference type="Proteomes" id="UP000029736"/>
    </source>
</evidence>
<feature type="domain" description="Secretion system C-terminal sorting" evidence="4">
    <location>
        <begin position="624"/>
        <end position="690"/>
    </location>
</feature>
<keyword evidence="6" id="KW-1185">Reference proteome</keyword>
<dbReference type="STRING" id="1524460.IX84_15105"/>
<dbReference type="Pfam" id="PF14870">
    <property type="entry name" value="PSII_BNR"/>
    <property type="match status" value="2"/>
</dbReference>
<dbReference type="CDD" id="cd15482">
    <property type="entry name" value="Sialidase_non-viral"/>
    <property type="match status" value="2"/>
</dbReference>
<dbReference type="GO" id="GO:0009523">
    <property type="term" value="C:photosystem II"/>
    <property type="evidence" value="ECO:0007669"/>
    <property type="project" value="UniProtKB-KW"/>
</dbReference>
<dbReference type="SUPFAM" id="SSF110296">
    <property type="entry name" value="Oligoxyloglucan reducing end-specific cellobiohydrolase"/>
    <property type="match status" value="2"/>
</dbReference>
<dbReference type="PANTHER" id="PTHR47199">
    <property type="entry name" value="PHOTOSYSTEM II STABILITY/ASSEMBLY FACTOR HCF136, CHLOROPLASTIC"/>
    <property type="match status" value="1"/>
</dbReference>
<dbReference type="InterPro" id="IPR015943">
    <property type="entry name" value="WD40/YVTN_repeat-like_dom_sf"/>
</dbReference>
<dbReference type="InterPro" id="IPR028203">
    <property type="entry name" value="PSII_CF48-like_dom"/>
</dbReference>
<reference evidence="5 6" key="1">
    <citation type="journal article" date="2014" name="Int. J. Syst. Evol. Microbiol.">
        <title>Phaeodactylibacter xiamenensis gen. nov., sp. nov., a member of the family Saprospiraceae isolated from the marine alga Phaeodactylum tricornutum.</title>
        <authorList>
            <person name="Chen Z.Jr."/>
            <person name="Lei X."/>
            <person name="Lai Q."/>
            <person name="Li Y."/>
            <person name="Zhang B."/>
            <person name="Zhang J."/>
            <person name="Zhang H."/>
            <person name="Yang L."/>
            <person name="Zheng W."/>
            <person name="Tian Y."/>
            <person name="Yu Z."/>
            <person name="Xu H.Jr."/>
            <person name="Zheng T."/>
        </authorList>
    </citation>
    <scope>NUCLEOTIDE SEQUENCE [LARGE SCALE GENOMIC DNA]</scope>
    <source>
        <strain evidence="5 6">KD52</strain>
    </source>
</reference>
<evidence type="ECO:0000259" key="4">
    <source>
        <dbReference type="Pfam" id="PF18962"/>
    </source>
</evidence>
<proteinExistence type="predicted"/>
<feature type="domain" description="Photosynthesis system II assembly factor Ycf48/Hcf136-like" evidence="3">
    <location>
        <begin position="323"/>
        <end position="443"/>
    </location>
</feature>
<organism evidence="5 6">
    <name type="scientific">Phaeodactylibacter xiamenensis</name>
    <dbReference type="NCBI Taxonomy" id="1524460"/>
    <lineage>
        <taxon>Bacteria</taxon>
        <taxon>Pseudomonadati</taxon>
        <taxon>Bacteroidota</taxon>
        <taxon>Saprospiria</taxon>
        <taxon>Saprospirales</taxon>
        <taxon>Haliscomenobacteraceae</taxon>
        <taxon>Phaeodactylibacter</taxon>
    </lineage>
</organism>
<keyword evidence="1" id="KW-0602">Photosynthesis</keyword>
<evidence type="ECO:0008006" key="7">
    <source>
        <dbReference type="Google" id="ProtNLM"/>
    </source>
</evidence>
<sequence length="694" mass="76389">MRQRLITFVLFLNLIPLFAQEWVRQHPFEDLRDVLDVAMSPGGFGVMVGEDGLAMETQDFGETWAYIGENFIGTQREAASVPNGDGTYTTWIAGNDLWRSSDDGQSWEKLPDPEGVGSTFFMHVLQPDELFVANYVTLLKTADGGGDWTDITPENVGFISNIFFLDSNHGWVGNRDGQLFITQDGGQTWAQVMVAEELEEYVEPLFIDELNGYASLREDFYQTSDGGFTWEKIADNAFGNYTDDMMFTDEAGQSIVATSFDTGIYQSTDGGQTWSRTLTGSINNGLYALPDGRAWIGSNYRSVYYSPEPGGAYQNLIPGLRVSLQEIAFWDIDHGWAVGGSSVLKTSDGGDTWEASSLQGFSTENSLQQILVISEQEVWLSGRRYVVRTTDGGATWEELFEIPEGNLEYGLEKVGNSIMVVAREGVIYRTEDNGATWAELTVDGVERLRSFDFPDEQTGYAVGSQSTLIKTTDGGANWAEVSADLPDGLNILEVSFINPDTGWIVNRDLSDHLWKTVDGGLTWASSSVSQNIRWAGVDLVNDTLGYLYGGTSIVGRVYQTTDAGDSWSSLHDISLEITDVHFATNTSVSRLWVAGVAGNIERLETKLLTNAPESYPAQHLNVAPNPTTGSLFLQLPAQLSTDTRIEIYNAAGQLVSQQTATSQLSTASWAPGLYLLRLTDGQRHYQSKVIKAQP</sequence>
<dbReference type="SUPFAM" id="SSF50939">
    <property type="entry name" value="Sialidases"/>
    <property type="match status" value="1"/>
</dbReference>
<dbReference type="PANTHER" id="PTHR47199:SF2">
    <property type="entry name" value="PHOTOSYSTEM II STABILITY_ASSEMBLY FACTOR HCF136, CHLOROPLASTIC"/>
    <property type="match status" value="1"/>
</dbReference>
<dbReference type="InterPro" id="IPR036278">
    <property type="entry name" value="Sialidase_sf"/>
</dbReference>
<dbReference type="OrthoDB" id="9757809at2"/>
<dbReference type="Pfam" id="PF18962">
    <property type="entry name" value="Por_Secre_tail"/>
    <property type="match status" value="1"/>
</dbReference>
<dbReference type="RefSeq" id="WP_044222064.1">
    <property type="nucleotide sequence ID" value="NZ_JBKAGJ010000034.1"/>
</dbReference>
<dbReference type="EMBL" id="JPOS01000035">
    <property type="protein sequence ID" value="KGE87532.1"/>
    <property type="molecule type" value="Genomic_DNA"/>
</dbReference>
<name>A0A098S8W9_9BACT</name>
<protein>
    <recommendedName>
        <fullName evidence="7">Secretion system C-terminal sorting domain-containing protein</fullName>
    </recommendedName>
</protein>
<evidence type="ECO:0000256" key="2">
    <source>
        <dbReference type="ARBA" id="ARBA00023276"/>
    </source>
</evidence>